<dbReference type="RefSeq" id="WP_394848844.1">
    <property type="nucleotide sequence ID" value="NZ_CP089982.1"/>
</dbReference>
<dbReference type="Proteomes" id="UP001379533">
    <property type="component" value="Chromosome"/>
</dbReference>
<reference evidence="1 2" key="1">
    <citation type="submission" date="2021-12" db="EMBL/GenBank/DDBJ databases">
        <title>Discovery of the Pendulisporaceae a myxobacterial family with distinct sporulation behavior and unique specialized metabolism.</title>
        <authorList>
            <person name="Garcia R."/>
            <person name="Popoff A."/>
            <person name="Bader C.D."/>
            <person name="Loehr J."/>
            <person name="Walesch S."/>
            <person name="Walt C."/>
            <person name="Boldt J."/>
            <person name="Bunk B."/>
            <person name="Haeckl F.J.F.P.J."/>
            <person name="Gunesch A.P."/>
            <person name="Birkelbach J."/>
            <person name="Nuebel U."/>
            <person name="Pietschmann T."/>
            <person name="Bach T."/>
            <person name="Mueller R."/>
        </authorList>
    </citation>
    <scope>NUCLEOTIDE SEQUENCE [LARGE SCALE GENOMIC DNA]</scope>
    <source>
        <strain evidence="1 2">MSr12523</strain>
    </source>
</reference>
<evidence type="ECO:0000313" key="2">
    <source>
        <dbReference type="Proteomes" id="UP001379533"/>
    </source>
</evidence>
<dbReference type="EMBL" id="CP089982">
    <property type="protein sequence ID" value="WXA98232.1"/>
    <property type="molecule type" value="Genomic_DNA"/>
</dbReference>
<accession>A0ABZ2KHR6</accession>
<proteinExistence type="predicted"/>
<sequence>MRLRDGVPETMRTTPEDVVSGTGSNDLWFGYGSKTTHWDGSKFTDFAIPDDGSAVSLDATGERPWLVASHSGQTPRDPGHRVLYSFSNERWVSGQGFFDPRSVRVFPSNEVWISAFGGVGKLGSQLMQTDVPFFSYGALHGASSTDFWVLGHDDSSKTTMLHSDGVSLRPYAYPGASLPASIFIGGPGWGFIGDERGELLGLRGESFVPVTRPPVPHVVRYAVGGAWGTGPNDIYAVGQLTAPSWHGAAIHWDGCRWKEVDFGFGPLGKLSDVWGIGNEIWVLGEDPWILGQEQKGFLLHKDAAGKWNRLATPQDAGYESVWGTAPNDVWFGGPTFMHWDGSTFTTVPQPPGLPPYPALDDMTGSAPDDIWALYHGDIAPLFHYDGRVWTRQLEQFIDVIVSVAKDDAWAWSNHRHTLLHFDGRKWTPVDLPNGAPNIYAMWANAANDVWFGEHLHWDGTAVRAVRGDADASQMWGDGKNTWALTGRGGILVHRAPSSTSR</sequence>
<organism evidence="1 2">
    <name type="scientific">Pendulispora brunnea</name>
    <dbReference type="NCBI Taxonomy" id="2905690"/>
    <lineage>
        <taxon>Bacteria</taxon>
        <taxon>Pseudomonadati</taxon>
        <taxon>Myxococcota</taxon>
        <taxon>Myxococcia</taxon>
        <taxon>Myxococcales</taxon>
        <taxon>Sorangiineae</taxon>
        <taxon>Pendulisporaceae</taxon>
        <taxon>Pendulispora</taxon>
    </lineage>
</organism>
<keyword evidence="2" id="KW-1185">Reference proteome</keyword>
<name>A0ABZ2KHR6_9BACT</name>
<protein>
    <submittedName>
        <fullName evidence="1">Uncharacterized protein</fullName>
    </submittedName>
</protein>
<gene>
    <name evidence="1" type="ORF">LZC95_15490</name>
</gene>
<evidence type="ECO:0000313" key="1">
    <source>
        <dbReference type="EMBL" id="WXA98232.1"/>
    </source>
</evidence>